<dbReference type="Pfam" id="PF02525">
    <property type="entry name" value="Flavodoxin_2"/>
    <property type="match status" value="1"/>
</dbReference>
<dbReference type="PANTHER" id="PTHR46305:SF3">
    <property type="entry name" value="NADPH:QUINONE OXIDOREDUCTASE MDAB"/>
    <property type="match status" value="1"/>
</dbReference>
<sequence length="199" mass="22365">MKKIFIINGGQKFHGGGGTLNASITEWTRQTLEELGYQVQSTCINDPYDPRAEAEKIAGADVIIYHTPIWWFQVPYGLKQYIDEVFNAGMDIICPNDGRSSANPDINYGTGGLMQGKKYMVTTTWNAPLASFTQPNDFFDQTSVDDGVLFGFHKMNKFVGLSPLEGFHFYDVRKNGTPERIEAYKQAHIAHLKNIFGNK</sequence>
<dbReference type="InterPro" id="IPR003680">
    <property type="entry name" value="Flavodoxin_fold"/>
</dbReference>
<dbReference type="Proteomes" id="UP000217250">
    <property type="component" value="Chromosome"/>
</dbReference>
<dbReference type="AlphaFoldDB" id="A0A250FQC0"/>
<proteinExistence type="inferred from homology"/>
<dbReference type="Gene3D" id="3.40.50.360">
    <property type="match status" value="1"/>
</dbReference>
<dbReference type="GeneID" id="84808787"/>
<keyword evidence="3" id="KW-0274">FAD</keyword>
<organism evidence="6 7">
    <name type="scientific">Capnocytophaga gingivalis</name>
    <dbReference type="NCBI Taxonomy" id="1017"/>
    <lineage>
        <taxon>Bacteria</taxon>
        <taxon>Pseudomonadati</taxon>
        <taxon>Bacteroidota</taxon>
        <taxon>Flavobacteriia</taxon>
        <taxon>Flavobacteriales</taxon>
        <taxon>Flavobacteriaceae</taxon>
        <taxon>Capnocytophaga</taxon>
    </lineage>
</organism>
<comment type="similarity">
    <text evidence="4">Belongs to the oxidoreductase MdaB family.</text>
</comment>
<dbReference type="RefSeq" id="WP_095910641.1">
    <property type="nucleotide sequence ID" value="NZ_CP022386.1"/>
</dbReference>
<gene>
    <name evidence="6" type="ORF">CGC50_09500</name>
</gene>
<keyword evidence="2" id="KW-0285">Flavoprotein</keyword>
<accession>A0A250FQC0</accession>
<protein>
    <submittedName>
        <fullName evidence="6">NADPH quinone reductase MdaB</fullName>
    </submittedName>
</protein>
<name>A0A250FQC0_9FLAO</name>
<dbReference type="KEGG" id="cgh:CGC50_09500"/>
<evidence type="ECO:0000313" key="7">
    <source>
        <dbReference type="Proteomes" id="UP000217250"/>
    </source>
</evidence>
<feature type="domain" description="Flavodoxin-like fold" evidence="5">
    <location>
        <begin position="3"/>
        <end position="191"/>
    </location>
</feature>
<dbReference type="SUPFAM" id="SSF52218">
    <property type="entry name" value="Flavoproteins"/>
    <property type="match status" value="1"/>
</dbReference>
<evidence type="ECO:0000256" key="1">
    <source>
        <dbReference type="ARBA" id="ARBA00001974"/>
    </source>
</evidence>
<evidence type="ECO:0000313" key="6">
    <source>
        <dbReference type="EMBL" id="ATA87369.1"/>
    </source>
</evidence>
<evidence type="ECO:0000259" key="5">
    <source>
        <dbReference type="Pfam" id="PF02525"/>
    </source>
</evidence>
<evidence type="ECO:0000256" key="4">
    <source>
        <dbReference type="ARBA" id="ARBA00037981"/>
    </source>
</evidence>
<dbReference type="InterPro" id="IPR052397">
    <property type="entry name" value="NADPH-QR_MdaB"/>
</dbReference>
<reference evidence="7" key="1">
    <citation type="submission" date="2017-06" db="EMBL/GenBank/DDBJ databases">
        <title>Capnocytophaga spp. assemblies.</title>
        <authorList>
            <person name="Gulvik C.A."/>
        </authorList>
    </citation>
    <scope>NUCLEOTIDE SEQUENCE [LARGE SCALE GENOMIC DNA]</scope>
    <source>
        <strain evidence="7">H1496</strain>
    </source>
</reference>
<dbReference type="EMBL" id="CP022386">
    <property type="protein sequence ID" value="ATA87369.1"/>
    <property type="molecule type" value="Genomic_DNA"/>
</dbReference>
<evidence type="ECO:0000256" key="3">
    <source>
        <dbReference type="ARBA" id="ARBA00022827"/>
    </source>
</evidence>
<dbReference type="InterPro" id="IPR029039">
    <property type="entry name" value="Flavoprotein-like_sf"/>
</dbReference>
<dbReference type="PANTHER" id="PTHR46305">
    <property type="match status" value="1"/>
</dbReference>
<comment type="cofactor">
    <cofactor evidence="1">
        <name>FAD</name>
        <dbReference type="ChEBI" id="CHEBI:57692"/>
    </cofactor>
</comment>
<dbReference type="OrthoDB" id="652200at2"/>
<evidence type="ECO:0000256" key="2">
    <source>
        <dbReference type="ARBA" id="ARBA00022630"/>
    </source>
</evidence>